<evidence type="ECO:0000313" key="3">
    <source>
        <dbReference type="Proteomes" id="UP001342418"/>
    </source>
</evidence>
<dbReference type="EMBL" id="CP030941">
    <property type="protein sequence ID" value="UUP17173.1"/>
    <property type="molecule type" value="Genomic_DNA"/>
</dbReference>
<name>A0ABY5MKI6_9HYPH</name>
<evidence type="ECO:0000259" key="1">
    <source>
        <dbReference type="Pfam" id="PF09832"/>
    </source>
</evidence>
<evidence type="ECO:0000313" key="2">
    <source>
        <dbReference type="EMBL" id="UUP17173.1"/>
    </source>
</evidence>
<dbReference type="Pfam" id="PF09832">
    <property type="entry name" value="DUF2059"/>
    <property type="match status" value="1"/>
</dbReference>
<feature type="domain" description="DUF2059" evidence="1">
    <location>
        <begin position="33"/>
        <end position="76"/>
    </location>
</feature>
<reference evidence="2 3" key="1">
    <citation type="submission" date="2018-07" db="EMBL/GenBank/DDBJ databases">
        <title>Genome sequence of Nitratireductor thuwali#1536.</title>
        <authorList>
            <person name="Michoud G."/>
            <person name="Merlino G."/>
            <person name="Sefrji F.O."/>
            <person name="Daffonchio D."/>
        </authorList>
    </citation>
    <scope>NUCLEOTIDE SEQUENCE [LARGE SCALE GENOMIC DNA]</scope>
    <source>
        <strain evidence="3">Nit1536</strain>
    </source>
</reference>
<dbReference type="InterPro" id="IPR018637">
    <property type="entry name" value="DUF2059"/>
</dbReference>
<sequence>MDDEQIAALDSLYQQTFADALENLLRSQDETMADLFTLKEIEALAAFYATPEGRAVMRKMPELAQAQQTEIQSLIAGGMALIQPRVKAILRGDK</sequence>
<keyword evidence="3" id="KW-1185">Reference proteome</keyword>
<proteinExistence type="predicted"/>
<accession>A0ABY5MKI6</accession>
<organism evidence="2 3">
    <name type="scientific">Nitratireductor thuwali</name>
    <dbReference type="NCBI Taxonomy" id="2267699"/>
    <lineage>
        <taxon>Bacteria</taxon>
        <taxon>Pseudomonadati</taxon>
        <taxon>Pseudomonadota</taxon>
        <taxon>Alphaproteobacteria</taxon>
        <taxon>Hyphomicrobiales</taxon>
        <taxon>Phyllobacteriaceae</taxon>
        <taxon>Nitratireductor</taxon>
    </lineage>
</organism>
<protein>
    <recommendedName>
        <fullName evidence="1">DUF2059 domain-containing protein</fullName>
    </recommendedName>
</protein>
<gene>
    <name evidence="2" type="ORF">NTH_01632</name>
</gene>
<dbReference type="Proteomes" id="UP001342418">
    <property type="component" value="Chromosome"/>
</dbReference>